<sequence>IRTKLPPATGSHTERLFYERRTRRPGGFSARCPPSCYFGSPESDFHFDGYPRISMGTSRAERNVAPRFPANKTHERVIRSLPIHRDRATASKSDT</sequence>
<gene>
    <name evidence="1" type="ORF">X777_14613</name>
</gene>
<name>A0A026WX15_OOCBI</name>
<reference evidence="1 2" key="1">
    <citation type="journal article" date="2014" name="Curr. Biol.">
        <title>The genome of the clonal raider ant Cerapachys biroi.</title>
        <authorList>
            <person name="Oxley P.R."/>
            <person name="Ji L."/>
            <person name="Fetter-Pruneda I."/>
            <person name="McKenzie S.K."/>
            <person name="Li C."/>
            <person name="Hu H."/>
            <person name="Zhang G."/>
            <person name="Kronauer D.J."/>
        </authorList>
    </citation>
    <scope>NUCLEOTIDE SEQUENCE [LARGE SCALE GENOMIC DNA]</scope>
</reference>
<organism evidence="1 2">
    <name type="scientific">Ooceraea biroi</name>
    <name type="common">Clonal raider ant</name>
    <name type="synonym">Cerapachys biroi</name>
    <dbReference type="NCBI Taxonomy" id="2015173"/>
    <lineage>
        <taxon>Eukaryota</taxon>
        <taxon>Metazoa</taxon>
        <taxon>Ecdysozoa</taxon>
        <taxon>Arthropoda</taxon>
        <taxon>Hexapoda</taxon>
        <taxon>Insecta</taxon>
        <taxon>Pterygota</taxon>
        <taxon>Neoptera</taxon>
        <taxon>Endopterygota</taxon>
        <taxon>Hymenoptera</taxon>
        <taxon>Apocrita</taxon>
        <taxon>Aculeata</taxon>
        <taxon>Formicoidea</taxon>
        <taxon>Formicidae</taxon>
        <taxon>Dorylinae</taxon>
        <taxon>Ooceraea</taxon>
    </lineage>
</organism>
<keyword evidence="2" id="KW-1185">Reference proteome</keyword>
<dbReference type="Proteomes" id="UP000053097">
    <property type="component" value="Unassembled WGS sequence"/>
</dbReference>
<protein>
    <submittedName>
        <fullName evidence="1">Uncharacterized protein</fullName>
    </submittedName>
</protein>
<feature type="non-terminal residue" evidence="1">
    <location>
        <position position="1"/>
    </location>
</feature>
<dbReference type="EMBL" id="KK107077">
    <property type="protein sequence ID" value="EZA60587.1"/>
    <property type="molecule type" value="Genomic_DNA"/>
</dbReference>
<evidence type="ECO:0000313" key="1">
    <source>
        <dbReference type="EMBL" id="EZA60587.1"/>
    </source>
</evidence>
<proteinExistence type="predicted"/>
<evidence type="ECO:0000313" key="2">
    <source>
        <dbReference type="Proteomes" id="UP000053097"/>
    </source>
</evidence>
<dbReference type="AlphaFoldDB" id="A0A026WX15"/>
<accession>A0A026WX15</accession>